<accession>A0A919PF73</accession>
<name>A0A919PF73_9CELL</name>
<dbReference type="Gene3D" id="1.10.10.10">
    <property type="entry name" value="Winged helix-like DNA-binding domain superfamily/Winged helix DNA-binding domain"/>
    <property type="match status" value="1"/>
</dbReference>
<dbReference type="Pfam" id="PF01047">
    <property type="entry name" value="MarR"/>
    <property type="match status" value="1"/>
</dbReference>
<feature type="domain" description="HTH marR-type" evidence="1">
    <location>
        <begin position="9"/>
        <end position="144"/>
    </location>
</feature>
<keyword evidence="3" id="KW-1185">Reference proteome</keyword>
<dbReference type="SMART" id="SM00347">
    <property type="entry name" value="HTH_MARR"/>
    <property type="match status" value="1"/>
</dbReference>
<dbReference type="InterPro" id="IPR039422">
    <property type="entry name" value="MarR/SlyA-like"/>
</dbReference>
<dbReference type="GO" id="GO:0003700">
    <property type="term" value="F:DNA-binding transcription factor activity"/>
    <property type="evidence" value="ECO:0007669"/>
    <property type="project" value="InterPro"/>
</dbReference>
<dbReference type="PROSITE" id="PS50995">
    <property type="entry name" value="HTH_MARR_2"/>
    <property type="match status" value="1"/>
</dbReference>
<comment type="caution">
    <text evidence="2">The sequence shown here is derived from an EMBL/GenBank/DDBJ whole genome shotgun (WGS) entry which is preliminary data.</text>
</comment>
<dbReference type="Proteomes" id="UP000642125">
    <property type="component" value="Unassembled WGS sequence"/>
</dbReference>
<evidence type="ECO:0000313" key="2">
    <source>
        <dbReference type="EMBL" id="GIG37447.1"/>
    </source>
</evidence>
<gene>
    <name evidence="2" type="ORF">Cpa01nite_28280</name>
</gene>
<dbReference type="EMBL" id="BONO01000023">
    <property type="protein sequence ID" value="GIG37447.1"/>
    <property type="molecule type" value="Genomic_DNA"/>
</dbReference>
<protein>
    <recommendedName>
        <fullName evidence="1">HTH marR-type domain-containing protein</fullName>
    </recommendedName>
</protein>
<dbReference type="InterPro" id="IPR036390">
    <property type="entry name" value="WH_DNA-bd_sf"/>
</dbReference>
<sequence>MPGTPAPAHRVLIDAVARLQRVQREVGTELARDLDCPRAALSLLWLLDKAGELGIGDVAQHLHVDISVASRQASQLVESGYAERSTPDAPGTDRRVRTVRLTERGRAFTADTKTAMDARAAEAFSAWTPAELAEASAVLERIADTMAQFAPRTATTGDPRAAELAATAT</sequence>
<dbReference type="InterPro" id="IPR000835">
    <property type="entry name" value="HTH_MarR-typ"/>
</dbReference>
<dbReference type="InterPro" id="IPR036388">
    <property type="entry name" value="WH-like_DNA-bd_sf"/>
</dbReference>
<dbReference type="RefSeq" id="WP_203669438.1">
    <property type="nucleotide sequence ID" value="NZ_BONO01000023.1"/>
</dbReference>
<dbReference type="AlphaFoldDB" id="A0A919PF73"/>
<dbReference type="SUPFAM" id="SSF46785">
    <property type="entry name" value="Winged helix' DNA-binding domain"/>
    <property type="match status" value="1"/>
</dbReference>
<evidence type="ECO:0000313" key="3">
    <source>
        <dbReference type="Proteomes" id="UP000642125"/>
    </source>
</evidence>
<dbReference type="PANTHER" id="PTHR33164">
    <property type="entry name" value="TRANSCRIPTIONAL REGULATOR, MARR FAMILY"/>
    <property type="match status" value="1"/>
</dbReference>
<evidence type="ECO:0000259" key="1">
    <source>
        <dbReference type="PROSITE" id="PS50995"/>
    </source>
</evidence>
<dbReference type="GO" id="GO:0006950">
    <property type="term" value="P:response to stress"/>
    <property type="evidence" value="ECO:0007669"/>
    <property type="project" value="TreeGrafter"/>
</dbReference>
<proteinExistence type="predicted"/>
<dbReference type="PANTHER" id="PTHR33164:SF57">
    <property type="entry name" value="MARR-FAMILY TRANSCRIPTIONAL REGULATOR"/>
    <property type="match status" value="1"/>
</dbReference>
<organism evidence="2 3">
    <name type="scientific">Cellulomonas pakistanensis</name>
    <dbReference type="NCBI Taxonomy" id="992287"/>
    <lineage>
        <taxon>Bacteria</taxon>
        <taxon>Bacillati</taxon>
        <taxon>Actinomycetota</taxon>
        <taxon>Actinomycetes</taxon>
        <taxon>Micrococcales</taxon>
        <taxon>Cellulomonadaceae</taxon>
        <taxon>Cellulomonas</taxon>
    </lineage>
</organism>
<reference evidence="2" key="1">
    <citation type="submission" date="2021-01" db="EMBL/GenBank/DDBJ databases">
        <title>Whole genome shotgun sequence of Cellulomonas pakistanensis NBRC 110800.</title>
        <authorList>
            <person name="Komaki H."/>
            <person name="Tamura T."/>
        </authorList>
    </citation>
    <scope>NUCLEOTIDE SEQUENCE</scope>
    <source>
        <strain evidence="2">NBRC 110800</strain>
    </source>
</reference>